<reference evidence="3 4" key="1">
    <citation type="submission" date="2019-04" db="EMBL/GenBank/DDBJ databases">
        <authorList>
            <consortium name="DOE Joint Genome Institute"/>
            <person name="Mondo S."/>
            <person name="Kjaerbolling I."/>
            <person name="Vesth T."/>
            <person name="Frisvad J.C."/>
            <person name="Nybo J.L."/>
            <person name="Theobald S."/>
            <person name="Kildgaard S."/>
            <person name="Isbrandt T."/>
            <person name="Kuo A."/>
            <person name="Sato A."/>
            <person name="Lyhne E.K."/>
            <person name="Kogle M.E."/>
            <person name="Wiebenga A."/>
            <person name="Kun R.S."/>
            <person name="Lubbers R.J."/>
            <person name="Makela M.R."/>
            <person name="Barry K."/>
            <person name="Chovatia M."/>
            <person name="Clum A."/>
            <person name="Daum C."/>
            <person name="Haridas S."/>
            <person name="He G."/>
            <person name="LaButti K."/>
            <person name="Lipzen A."/>
            <person name="Riley R."/>
            <person name="Salamov A."/>
            <person name="Simmons B.A."/>
            <person name="Magnuson J.K."/>
            <person name="Henrissat B."/>
            <person name="Mortensen U.H."/>
            <person name="Larsen T.O."/>
            <person name="Devries R.P."/>
            <person name="Grigoriev I.V."/>
            <person name="Machida M."/>
            <person name="Baker S.E."/>
            <person name="Andersen M.R."/>
            <person name="Cantor M.N."/>
            <person name="Hua S.X."/>
        </authorList>
    </citation>
    <scope>NUCLEOTIDE SEQUENCE [LARGE SCALE GENOMIC DNA]</scope>
    <source>
        <strain evidence="3 4">CBS 117616</strain>
    </source>
</reference>
<keyword evidence="4" id="KW-1185">Reference proteome</keyword>
<evidence type="ECO:0000256" key="1">
    <source>
        <dbReference type="SAM" id="Coils"/>
    </source>
</evidence>
<feature type="region of interest" description="Disordered" evidence="2">
    <location>
        <begin position="135"/>
        <end position="155"/>
    </location>
</feature>
<feature type="compositionally biased region" description="Low complexity" evidence="2">
    <location>
        <begin position="141"/>
        <end position="154"/>
    </location>
</feature>
<dbReference type="Proteomes" id="UP000325395">
    <property type="component" value="Unassembled WGS sequence"/>
</dbReference>
<protein>
    <recommendedName>
        <fullName evidence="5">Autophagy-related protein 11</fullName>
    </recommendedName>
</protein>
<evidence type="ECO:0008006" key="5">
    <source>
        <dbReference type="Google" id="ProtNLM"/>
    </source>
</evidence>
<evidence type="ECO:0000313" key="3">
    <source>
        <dbReference type="EMBL" id="KAE8414104.1"/>
    </source>
</evidence>
<keyword evidence="1" id="KW-0175">Coiled coil</keyword>
<feature type="coiled-coil region" evidence="1">
    <location>
        <begin position="232"/>
        <end position="273"/>
    </location>
</feature>
<feature type="compositionally biased region" description="Basic and acidic residues" evidence="2">
    <location>
        <begin position="471"/>
        <end position="489"/>
    </location>
</feature>
<accession>A0ABQ6WAG1</accession>
<proteinExistence type="predicted"/>
<dbReference type="EMBL" id="ML735792">
    <property type="protein sequence ID" value="KAE8414104.1"/>
    <property type="molecule type" value="Genomic_DNA"/>
</dbReference>
<sequence>MGSSSPRGSRACREEDNNRLELRTVVTHLSQAQCSDLALDTLIIVLCEFDKRSLSSNFNVRVASLAHKPGEPSSCLIMSTTLPKHGDSRLVSLPIRASAYHQDPLIYIDRQAKHIQHNLQALIDAQSEGLLAGLQGPQLNETPTGSSTPSTEPSVLQKPLAIPVRQPVTEKISLRAAREGIFKSIFDLLKLREEEREILTARFAIRADALDEINSFTTKRAGLEDAVSTIHNNRESQRTEELREEGHKLEADIHELETKLSQMRARHRHVVEELAHMENSVDSKLSSYKASLSLLESDIQKFLQNPPVPPQSSFANGATLYSLNPKRRTLDMAREHWTTEQSELRKRQEEVDLEIQALEAGGGVWKQVILEVCRFERRLNVAMRRSLQNQSQASESSRAVENNSELDHVRVILEDLHNTTEHVEHYLGVAEEKNWKLLVCCIAAELEALREAREMLLDAFDISDEDPSPSSERRVLDKSGEDNPQDLHQDPLGVDNPDPPADLLQDTEEHHSDTISRSEDEDDEPDPAWLLPET</sequence>
<feature type="compositionally biased region" description="Basic and acidic residues" evidence="2">
    <location>
        <begin position="507"/>
        <end position="518"/>
    </location>
</feature>
<evidence type="ECO:0000313" key="4">
    <source>
        <dbReference type="Proteomes" id="UP000325395"/>
    </source>
</evidence>
<organism evidence="3 4">
    <name type="scientific">Aspergillus pseudocaelatus</name>
    <dbReference type="NCBI Taxonomy" id="1825620"/>
    <lineage>
        <taxon>Eukaryota</taxon>
        <taxon>Fungi</taxon>
        <taxon>Dikarya</taxon>
        <taxon>Ascomycota</taxon>
        <taxon>Pezizomycotina</taxon>
        <taxon>Eurotiomycetes</taxon>
        <taxon>Eurotiomycetidae</taxon>
        <taxon>Eurotiales</taxon>
        <taxon>Aspergillaceae</taxon>
        <taxon>Aspergillus</taxon>
        <taxon>Aspergillus subgen. Circumdati</taxon>
    </lineage>
</organism>
<evidence type="ECO:0000256" key="2">
    <source>
        <dbReference type="SAM" id="MobiDB-lite"/>
    </source>
</evidence>
<feature type="region of interest" description="Disordered" evidence="2">
    <location>
        <begin position="461"/>
        <end position="534"/>
    </location>
</feature>
<name>A0ABQ6WAG1_9EURO</name>
<gene>
    <name evidence="3" type="ORF">BDV36DRAFT_266326</name>
</gene>